<evidence type="ECO:0000256" key="4">
    <source>
        <dbReference type="ARBA" id="ARBA00022490"/>
    </source>
</evidence>
<evidence type="ECO:0000313" key="14">
    <source>
        <dbReference type="EMBL" id="KAK3675734.1"/>
    </source>
</evidence>
<dbReference type="PROSITE" id="PS51450">
    <property type="entry name" value="LRR"/>
    <property type="match status" value="1"/>
</dbReference>
<keyword evidence="3" id="KW-0813">Transport</keyword>
<evidence type="ECO:0000256" key="8">
    <source>
        <dbReference type="ARBA" id="ARBA00023242"/>
    </source>
</evidence>
<dbReference type="FunFam" id="3.10.450.50:FF:000013">
    <property type="entry name" value="mRNA export factor mex67"/>
    <property type="match status" value="1"/>
</dbReference>
<sequence>MPGSHAAPRAAPRGPAATRRRAGLRADRDGDVAMGLPIKGRAGVAKSSTPTGPRKDSAARPARGGILGATAQRAILRQAAGTRDVSMKEGRISVTRGGLVELKVSGWNKSKAADNADGGVSALIKWLEKKASSKLGSRARNVKIKKSHVEGSDLIIKVPSEDANALVRMNGYGWAGSTVSITRTDGAASDTGGPPSQAEATKAMLRGVLERRYDPDTKFLNLSALGQDEELKNQHMFDKKSTASKFFPAMMVVFDHAFDKKEDRDAAVTSVSLANNDLEDLTAVSTLSLHLPKVQNLDLSNNKFAKLGSLNNWRRRFNHLQHLILTGNPFEQNEPSYQQEIVNWYPTLRQLNGIQVRTEEEIAKKATMMPDLPFPIRSALFNDEGGIAENFIRTFFTGFDTDRATLANYYYDNDSEFSYAVNTSAPRDPNAADKAETGNWEAYLKHSRNLKKISQLPARQSRKSRGAQAVAEVFAGMPATKHPDLAAEARKWIVEAKMVPGVPDVSGASPGGVDGFLITIHGEFDEQDIASGQAKKKRSFDRTFIIGPGGPATVRVVSDLLTIRSYGGTQAFEPDNFEGYNMDPQQQQVPDAAAPGLPAGLDVAQAEQMVAQLMQQTNMTLQYAKDCLEQVAWNYPMALQAFESVKGNLPPEAFGSALPA</sequence>
<evidence type="ECO:0000313" key="15">
    <source>
        <dbReference type="Proteomes" id="UP001274830"/>
    </source>
</evidence>
<dbReference type="InterPro" id="IPR018222">
    <property type="entry name" value="Nuclear_transport_factor_2_euk"/>
</dbReference>
<evidence type="ECO:0000256" key="9">
    <source>
        <dbReference type="ARBA" id="ARBA00055253"/>
    </source>
</evidence>
<dbReference type="PANTHER" id="PTHR10662">
    <property type="entry name" value="NUCLEAR RNA EXPORT FACTOR"/>
    <property type="match status" value="1"/>
</dbReference>
<dbReference type="AlphaFoldDB" id="A0AAE0WQ07"/>
<name>A0AAE0WQ07_9PEZI</name>
<dbReference type="PANTHER" id="PTHR10662:SF22">
    <property type="entry name" value="NUCLEAR RNA EXPORT FACTOR 1"/>
    <property type="match status" value="1"/>
</dbReference>
<dbReference type="Gene3D" id="3.80.10.10">
    <property type="entry name" value="Ribonuclease Inhibitor"/>
    <property type="match status" value="1"/>
</dbReference>
<dbReference type="InterPro" id="IPR032675">
    <property type="entry name" value="LRR_dom_sf"/>
</dbReference>
<keyword evidence="5" id="KW-0433">Leucine-rich repeat</keyword>
<feature type="domain" description="TAP-C" evidence="13">
    <location>
        <begin position="604"/>
        <end position="657"/>
    </location>
</feature>
<dbReference type="EMBL" id="JAUTXT010000013">
    <property type="protein sequence ID" value="KAK3675734.1"/>
    <property type="molecule type" value="Genomic_DNA"/>
</dbReference>
<evidence type="ECO:0000256" key="3">
    <source>
        <dbReference type="ARBA" id="ARBA00022448"/>
    </source>
</evidence>
<dbReference type="CDD" id="cd14342">
    <property type="entry name" value="UBA_TAP-C"/>
    <property type="match status" value="1"/>
</dbReference>
<dbReference type="InterPro" id="IPR002075">
    <property type="entry name" value="NTF2_dom"/>
</dbReference>
<evidence type="ECO:0000259" key="13">
    <source>
        <dbReference type="PROSITE" id="PS51281"/>
    </source>
</evidence>
<dbReference type="Pfam" id="PF24048">
    <property type="entry name" value="LRR_NXF1-5"/>
    <property type="match status" value="1"/>
</dbReference>
<dbReference type="InterPro" id="IPR009060">
    <property type="entry name" value="UBA-like_sf"/>
</dbReference>
<dbReference type="Gene3D" id="1.10.8.10">
    <property type="entry name" value="DNA helicase RuvA subunit, C-terminal domain"/>
    <property type="match status" value="1"/>
</dbReference>
<evidence type="ECO:0000256" key="7">
    <source>
        <dbReference type="ARBA" id="ARBA00022816"/>
    </source>
</evidence>
<accession>A0AAE0WQ07</accession>
<keyword evidence="7" id="KW-0509">mRNA transport</keyword>
<keyword evidence="15" id="KW-1185">Reference proteome</keyword>
<protein>
    <recommendedName>
        <fullName evidence="10">mRNA export factor MEX67</fullName>
    </recommendedName>
</protein>
<keyword evidence="6" id="KW-0677">Repeat</keyword>
<dbReference type="SUPFAM" id="SSF46934">
    <property type="entry name" value="UBA-like"/>
    <property type="match status" value="1"/>
</dbReference>
<dbReference type="SMART" id="SM00804">
    <property type="entry name" value="TAP_C"/>
    <property type="match status" value="1"/>
</dbReference>
<dbReference type="Pfam" id="PF03943">
    <property type="entry name" value="TAP_C"/>
    <property type="match status" value="1"/>
</dbReference>
<evidence type="ECO:0000256" key="11">
    <source>
        <dbReference type="SAM" id="MobiDB-lite"/>
    </source>
</evidence>
<dbReference type="Pfam" id="PF22602">
    <property type="entry name" value="NXF_NTF2"/>
    <property type="match status" value="1"/>
</dbReference>
<dbReference type="FunFam" id="3.80.10.10:FF:000296">
    <property type="entry name" value="mRNA export factor MEX67"/>
    <property type="match status" value="1"/>
</dbReference>
<evidence type="ECO:0000256" key="1">
    <source>
        <dbReference type="ARBA" id="ARBA00004123"/>
    </source>
</evidence>
<dbReference type="PROSITE" id="PS51281">
    <property type="entry name" value="TAP_C"/>
    <property type="match status" value="1"/>
</dbReference>
<reference evidence="14" key="1">
    <citation type="submission" date="2023-07" db="EMBL/GenBank/DDBJ databases">
        <title>Black Yeasts Isolated from many extreme environments.</title>
        <authorList>
            <person name="Coleine C."/>
            <person name="Stajich J.E."/>
            <person name="Selbmann L."/>
        </authorList>
    </citation>
    <scope>NUCLEOTIDE SEQUENCE</scope>
    <source>
        <strain evidence="14">CCFEE 5485</strain>
    </source>
</reference>
<dbReference type="GO" id="GO:0016973">
    <property type="term" value="P:poly(A)+ mRNA export from nucleus"/>
    <property type="evidence" value="ECO:0007669"/>
    <property type="project" value="TreeGrafter"/>
</dbReference>
<dbReference type="InterPro" id="IPR032710">
    <property type="entry name" value="NTF2-like_dom_sf"/>
</dbReference>
<dbReference type="Gene3D" id="3.10.450.50">
    <property type="match status" value="1"/>
</dbReference>
<dbReference type="SUPFAM" id="SSF52058">
    <property type="entry name" value="L domain-like"/>
    <property type="match status" value="1"/>
</dbReference>
<keyword evidence="8" id="KW-0539">Nucleus</keyword>
<dbReference type="GO" id="GO:0003723">
    <property type="term" value="F:RNA binding"/>
    <property type="evidence" value="ECO:0007669"/>
    <property type="project" value="TreeGrafter"/>
</dbReference>
<evidence type="ECO:0000256" key="10">
    <source>
        <dbReference type="ARBA" id="ARBA00069694"/>
    </source>
</evidence>
<dbReference type="PROSITE" id="PS50177">
    <property type="entry name" value="NTF2_DOMAIN"/>
    <property type="match status" value="1"/>
</dbReference>
<dbReference type="InterPro" id="IPR057125">
    <property type="entry name" value="NXF1/2/3/5-like_LRR"/>
</dbReference>
<comment type="similarity">
    <text evidence="2">Belongs to the NXF family.</text>
</comment>
<comment type="subcellular location">
    <subcellularLocation>
        <location evidence="1">Nucleus</location>
    </subcellularLocation>
</comment>
<feature type="region of interest" description="Disordered" evidence="11">
    <location>
        <begin position="1"/>
        <end position="66"/>
    </location>
</feature>
<keyword evidence="4" id="KW-0963">Cytoplasm</keyword>
<proteinExistence type="inferred from homology"/>
<dbReference type="GO" id="GO:0042272">
    <property type="term" value="C:nuclear RNA export factor complex"/>
    <property type="evidence" value="ECO:0007669"/>
    <property type="project" value="UniProtKB-ARBA"/>
</dbReference>
<dbReference type="RefSeq" id="XP_064694308.1">
    <property type="nucleotide sequence ID" value="XM_064838223.1"/>
</dbReference>
<dbReference type="InterPro" id="IPR030217">
    <property type="entry name" value="NXF_fam"/>
</dbReference>
<evidence type="ECO:0000259" key="12">
    <source>
        <dbReference type="PROSITE" id="PS50177"/>
    </source>
</evidence>
<comment type="function">
    <text evidence="9">Involved in the export of mRNA from the nucleus to the cytoplasm.</text>
</comment>
<organism evidence="14 15">
    <name type="scientific">Recurvomyces mirabilis</name>
    <dbReference type="NCBI Taxonomy" id="574656"/>
    <lineage>
        <taxon>Eukaryota</taxon>
        <taxon>Fungi</taxon>
        <taxon>Dikarya</taxon>
        <taxon>Ascomycota</taxon>
        <taxon>Pezizomycotina</taxon>
        <taxon>Dothideomycetes</taxon>
        <taxon>Dothideomycetidae</taxon>
        <taxon>Mycosphaerellales</taxon>
        <taxon>Teratosphaeriaceae</taxon>
        <taxon>Recurvomyces</taxon>
    </lineage>
</organism>
<dbReference type="InterPro" id="IPR001611">
    <property type="entry name" value="Leu-rich_rpt"/>
</dbReference>
<dbReference type="FunFam" id="1.10.8.10:FF:000018">
    <property type="entry name" value="Nuclear RNA export factor 1"/>
    <property type="match status" value="1"/>
</dbReference>
<dbReference type="Proteomes" id="UP001274830">
    <property type="component" value="Unassembled WGS sequence"/>
</dbReference>
<evidence type="ECO:0000256" key="2">
    <source>
        <dbReference type="ARBA" id="ARBA00009285"/>
    </source>
</evidence>
<evidence type="ECO:0000256" key="6">
    <source>
        <dbReference type="ARBA" id="ARBA00022737"/>
    </source>
</evidence>
<dbReference type="SUPFAM" id="SSF54427">
    <property type="entry name" value="NTF2-like"/>
    <property type="match status" value="1"/>
</dbReference>
<feature type="compositionally biased region" description="Low complexity" evidence="11">
    <location>
        <begin position="1"/>
        <end position="17"/>
    </location>
</feature>
<dbReference type="InterPro" id="IPR005637">
    <property type="entry name" value="TAP_C_dom"/>
</dbReference>
<dbReference type="GeneID" id="89962763"/>
<feature type="domain" description="NTF2" evidence="12">
    <location>
        <begin position="387"/>
        <end position="563"/>
    </location>
</feature>
<gene>
    <name evidence="14" type="primary">MEX67</name>
    <name evidence="14" type="ORF">LTR78_004375</name>
</gene>
<comment type="caution">
    <text evidence="14">The sequence shown here is derived from an EMBL/GenBank/DDBJ whole genome shotgun (WGS) entry which is preliminary data.</text>
</comment>
<evidence type="ECO:0000256" key="5">
    <source>
        <dbReference type="ARBA" id="ARBA00022614"/>
    </source>
</evidence>